<evidence type="ECO:0000256" key="1">
    <source>
        <dbReference type="ARBA" id="ARBA00000085"/>
    </source>
</evidence>
<evidence type="ECO:0000256" key="5">
    <source>
        <dbReference type="ARBA" id="ARBA00022741"/>
    </source>
</evidence>
<evidence type="ECO:0000256" key="7">
    <source>
        <dbReference type="ARBA" id="ARBA00022840"/>
    </source>
</evidence>
<dbReference type="Pfam" id="PF02518">
    <property type="entry name" value="HATPase_c"/>
    <property type="match status" value="1"/>
</dbReference>
<dbReference type="Gene3D" id="1.20.5.1930">
    <property type="match status" value="1"/>
</dbReference>
<evidence type="ECO:0000256" key="6">
    <source>
        <dbReference type="ARBA" id="ARBA00022777"/>
    </source>
</evidence>
<dbReference type="InterPro" id="IPR055558">
    <property type="entry name" value="DUF7134"/>
</dbReference>
<organism evidence="10 11">
    <name type="scientific">Pedococcus ginsenosidimutans</name>
    <dbReference type="NCBI Taxonomy" id="490570"/>
    <lineage>
        <taxon>Bacteria</taxon>
        <taxon>Bacillati</taxon>
        <taxon>Actinomycetota</taxon>
        <taxon>Actinomycetes</taxon>
        <taxon>Micrococcales</taxon>
        <taxon>Intrasporangiaceae</taxon>
        <taxon>Pedococcus</taxon>
    </lineage>
</organism>
<keyword evidence="4" id="KW-0808">Transferase</keyword>
<gene>
    <name evidence="10" type="ORF">GCM10025782_36220</name>
</gene>
<proteinExistence type="predicted"/>
<accession>A0ABP8YNN5</accession>
<evidence type="ECO:0000259" key="9">
    <source>
        <dbReference type="SMART" id="SM00387"/>
    </source>
</evidence>
<dbReference type="PANTHER" id="PTHR24421">
    <property type="entry name" value="NITRATE/NITRITE SENSOR PROTEIN NARX-RELATED"/>
    <property type="match status" value="1"/>
</dbReference>
<dbReference type="Gene3D" id="3.30.565.10">
    <property type="entry name" value="Histidine kinase-like ATPase, C-terminal domain"/>
    <property type="match status" value="1"/>
</dbReference>
<evidence type="ECO:0000313" key="11">
    <source>
        <dbReference type="Proteomes" id="UP001500556"/>
    </source>
</evidence>
<keyword evidence="7" id="KW-0067">ATP-binding</keyword>
<sequence length="447" mass="46614">MGGLAPSVEALPLPGAAEATTPLGGVQVGRGLVTPATSRGGRATRDAARWRPSLFDILLAGVVAALSLYSFMERASLFFDTPDGPVQATLPDVRGAVQVLAGSVALVWRRSAPGLVLAVTVALAVTRDAEHYPVTPLPYVVLVAMYTVAQRWPLRRSGVAVVVTSLCLGAGAVMLLDPALDDEPFVEVVAVVTAWALGRGVQSRQVRSQLLEERAALLEASALQRSHEQAALSELAVARERASLARELHDVVASNVSVIVAQAAAARLRPGAPVEHSQSMATVESLGRQTLDDLRHLVGVLHTSPEDGMTPRALPRLEELGPLVDRVTSAGSPVTLTVTGVWRELAPAVELNAYRIVQESLTNVLKHAPGVAVRVSLDYGSDLLHIVVTDTGTGSDATSSGGSGLFGMRQRAALVGGFLHAGPGPNGGWVVDARIPIGTQTAPRGDG</sequence>
<dbReference type="SUPFAM" id="SSF55874">
    <property type="entry name" value="ATPase domain of HSP90 chaperone/DNA topoisomerase II/histidine kinase"/>
    <property type="match status" value="1"/>
</dbReference>
<feature type="domain" description="Histidine kinase/HSP90-like ATPase" evidence="9">
    <location>
        <begin position="348"/>
        <end position="439"/>
    </location>
</feature>
<evidence type="ECO:0000256" key="4">
    <source>
        <dbReference type="ARBA" id="ARBA00022679"/>
    </source>
</evidence>
<keyword evidence="8" id="KW-0902">Two-component regulatory system</keyword>
<comment type="catalytic activity">
    <reaction evidence="1">
        <text>ATP + protein L-histidine = ADP + protein N-phospho-L-histidine.</text>
        <dbReference type="EC" id="2.7.13.3"/>
    </reaction>
</comment>
<dbReference type="EMBL" id="BAABLO010000013">
    <property type="protein sequence ID" value="GAA4733524.1"/>
    <property type="molecule type" value="Genomic_DNA"/>
</dbReference>
<dbReference type="InterPro" id="IPR036890">
    <property type="entry name" value="HATPase_C_sf"/>
</dbReference>
<keyword evidence="11" id="KW-1185">Reference proteome</keyword>
<dbReference type="PANTHER" id="PTHR24421:SF10">
    <property type="entry name" value="NITRATE_NITRITE SENSOR PROTEIN NARQ"/>
    <property type="match status" value="1"/>
</dbReference>
<dbReference type="InterPro" id="IPR011712">
    <property type="entry name" value="Sig_transdc_His_kin_sub3_dim/P"/>
</dbReference>
<name>A0ABP8YNN5_9MICO</name>
<evidence type="ECO:0000256" key="8">
    <source>
        <dbReference type="ARBA" id="ARBA00023012"/>
    </source>
</evidence>
<evidence type="ECO:0000256" key="2">
    <source>
        <dbReference type="ARBA" id="ARBA00012438"/>
    </source>
</evidence>
<keyword evidence="3" id="KW-0597">Phosphoprotein</keyword>
<dbReference type="GO" id="GO:0016301">
    <property type="term" value="F:kinase activity"/>
    <property type="evidence" value="ECO:0007669"/>
    <property type="project" value="UniProtKB-KW"/>
</dbReference>
<evidence type="ECO:0000313" key="10">
    <source>
        <dbReference type="EMBL" id="GAA4733524.1"/>
    </source>
</evidence>
<dbReference type="InterPro" id="IPR003594">
    <property type="entry name" value="HATPase_dom"/>
</dbReference>
<dbReference type="Proteomes" id="UP001500556">
    <property type="component" value="Unassembled WGS sequence"/>
</dbReference>
<comment type="caution">
    <text evidence="10">The sequence shown here is derived from an EMBL/GenBank/DDBJ whole genome shotgun (WGS) entry which is preliminary data.</text>
</comment>
<dbReference type="EC" id="2.7.13.3" evidence="2"/>
<dbReference type="CDD" id="cd16917">
    <property type="entry name" value="HATPase_UhpB-NarQ-NarX-like"/>
    <property type="match status" value="1"/>
</dbReference>
<dbReference type="Pfam" id="PF07730">
    <property type="entry name" value="HisKA_3"/>
    <property type="match status" value="1"/>
</dbReference>
<dbReference type="InterPro" id="IPR050482">
    <property type="entry name" value="Sensor_HK_TwoCompSys"/>
</dbReference>
<keyword evidence="5" id="KW-0547">Nucleotide-binding</keyword>
<keyword evidence="6 10" id="KW-0418">Kinase</keyword>
<evidence type="ECO:0000256" key="3">
    <source>
        <dbReference type="ARBA" id="ARBA00022553"/>
    </source>
</evidence>
<dbReference type="SMART" id="SM00387">
    <property type="entry name" value="HATPase_c"/>
    <property type="match status" value="1"/>
</dbReference>
<protein>
    <recommendedName>
        <fullName evidence="2">histidine kinase</fullName>
        <ecNumber evidence="2">2.7.13.3</ecNumber>
    </recommendedName>
</protein>
<reference evidence="11" key="1">
    <citation type="journal article" date="2019" name="Int. J. Syst. Evol. Microbiol.">
        <title>The Global Catalogue of Microorganisms (GCM) 10K type strain sequencing project: providing services to taxonomists for standard genome sequencing and annotation.</title>
        <authorList>
            <consortium name="The Broad Institute Genomics Platform"/>
            <consortium name="The Broad Institute Genome Sequencing Center for Infectious Disease"/>
            <person name="Wu L."/>
            <person name="Ma J."/>
        </authorList>
    </citation>
    <scope>NUCLEOTIDE SEQUENCE [LARGE SCALE GENOMIC DNA]</scope>
    <source>
        <strain evidence="11">JCM 18961</strain>
    </source>
</reference>
<dbReference type="Pfam" id="PF23539">
    <property type="entry name" value="DUF7134"/>
    <property type="match status" value="1"/>
</dbReference>